<dbReference type="InterPro" id="IPR029058">
    <property type="entry name" value="AB_hydrolase_fold"/>
</dbReference>
<evidence type="ECO:0000256" key="11">
    <source>
        <dbReference type="PIRNR" id="PIRNR006431"/>
    </source>
</evidence>
<dbReference type="GO" id="GO:0005737">
    <property type="term" value="C:cytoplasm"/>
    <property type="evidence" value="ECO:0007669"/>
    <property type="project" value="UniProtKB-SubCell"/>
</dbReference>
<evidence type="ECO:0000313" key="15">
    <source>
        <dbReference type="EMBL" id="GGJ05406.1"/>
    </source>
</evidence>
<protein>
    <recommendedName>
        <fullName evidence="5 11">Proline iminopeptidase</fullName>
        <shortName evidence="11">PIP</shortName>
        <ecNumber evidence="4 11">3.4.11.5</ecNumber>
    </recommendedName>
    <alternativeName>
        <fullName evidence="10 11">Prolyl aminopeptidase</fullName>
    </alternativeName>
</protein>
<evidence type="ECO:0000256" key="3">
    <source>
        <dbReference type="ARBA" id="ARBA00010088"/>
    </source>
</evidence>
<dbReference type="InterPro" id="IPR000073">
    <property type="entry name" value="AB_hydrolase_1"/>
</dbReference>
<dbReference type="NCBIfam" id="TIGR01249">
    <property type="entry name" value="pro_imino_pep_1"/>
    <property type="match status" value="1"/>
</dbReference>
<evidence type="ECO:0000259" key="14">
    <source>
        <dbReference type="Pfam" id="PF00561"/>
    </source>
</evidence>
<evidence type="ECO:0000256" key="6">
    <source>
        <dbReference type="ARBA" id="ARBA00022438"/>
    </source>
</evidence>
<keyword evidence="9 11" id="KW-0378">Hydrolase</keyword>
<proteinExistence type="inferred from homology"/>
<evidence type="ECO:0000313" key="16">
    <source>
        <dbReference type="Proteomes" id="UP000661507"/>
    </source>
</evidence>
<evidence type="ECO:0000256" key="8">
    <source>
        <dbReference type="ARBA" id="ARBA00022670"/>
    </source>
</evidence>
<evidence type="ECO:0000256" key="2">
    <source>
        <dbReference type="ARBA" id="ARBA00004496"/>
    </source>
</evidence>
<name>A0A917KB62_9PROT</name>
<keyword evidence="6 11" id="KW-0031">Aminopeptidase</keyword>
<evidence type="ECO:0000256" key="13">
    <source>
        <dbReference type="RuleBase" id="RU003421"/>
    </source>
</evidence>
<comment type="catalytic activity">
    <reaction evidence="1 11 13">
        <text>Release of N-terminal proline from a peptide.</text>
        <dbReference type="EC" id="3.4.11.5"/>
    </reaction>
</comment>
<feature type="active site" evidence="12">
    <location>
        <position position="300"/>
    </location>
</feature>
<feature type="active site" description="Proton donor" evidence="12">
    <location>
        <position position="328"/>
    </location>
</feature>
<evidence type="ECO:0000256" key="7">
    <source>
        <dbReference type="ARBA" id="ARBA00022490"/>
    </source>
</evidence>
<dbReference type="EMBL" id="BMKW01000002">
    <property type="protein sequence ID" value="GGJ05406.1"/>
    <property type="molecule type" value="Genomic_DNA"/>
</dbReference>
<dbReference type="Proteomes" id="UP000661507">
    <property type="component" value="Unassembled WGS sequence"/>
</dbReference>
<evidence type="ECO:0000256" key="5">
    <source>
        <dbReference type="ARBA" id="ARBA00021843"/>
    </source>
</evidence>
<evidence type="ECO:0000256" key="10">
    <source>
        <dbReference type="ARBA" id="ARBA00029605"/>
    </source>
</evidence>
<organism evidence="15 16">
    <name type="scientific">Neoroseomonas lacus</name>
    <dbReference type="NCBI Taxonomy" id="287609"/>
    <lineage>
        <taxon>Bacteria</taxon>
        <taxon>Pseudomonadati</taxon>
        <taxon>Pseudomonadota</taxon>
        <taxon>Alphaproteobacteria</taxon>
        <taxon>Acetobacterales</taxon>
        <taxon>Acetobacteraceae</taxon>
        <taxon>Neoroseomonas</taxon>
    </lineage>
</organism>
<feature type="domain" description="AB hydrolase-1" evidence="14">
    <location>
        <begin position="72"/>
        <end position="332"/>
    </location>
</feature>
<dbReference type="PANTHER" id="PTHR43722">
    <property type="entry name" value="PROLINE IMINOPEPTIDASE"/>
    <property type="match status" value="1"/>
</dbReference>
<dbReference type="GO" id="GO:0004177">
    <property type="term" value="F:aminopeptidase activity"/>
    <property type="evidence" value="ECO:0007669"/>
    <property type="project" value="UniProtKB-UniRule"/>
</dbReference>
<dbReference type="InterPro" id="IPR002410">
    <property type="entry name" value="Peptidase_S33"/>
</dbReference>
<dbReference type="EC" id="3.4.11.5" evidence="4 11"/>
<reference evidence="15" key="1">
    <citation type="journal article" date="2014" name="Int. J. Syst. Evol. Microbiol.">
        <title>Complete genome sequence of Corynebacterium casei LMG S-19264T (=DSM 44701T), isolated from a smear-ripened cheese.</title>
        <authorList>
            <consortium name="US DOE Joint Genome Institute (JGI-PGF)"/>
            <person name="Walter F."/>
            <person name="Albersmeier A."/>
            <person name="Kalinowski J."/>
            <person name="Ruckert C."/>
        </authorList>
    </citation>
    <scope>NUCLEOTIDE SEQUENCE</scope>
    <source>
        <strain evidence="15">CGMCC 1.3617</strain>
    </source>
</reference>
<evidence type="ECO:0000256" key="9">
    <source>
        <dbReference type="ARBA" id="ARBA00022801"/>
    </source>
</evidence>
<evidence type="ECO:0000256" key="12">
    <source>
        <dbReference type="PIRSR" id="PIRSR006431-1"/>
    </source>
</evidence>
<comment type="subcellular location">
    <subcellularLocation>
        <location evidence="2 11">Cytoplasm</location>
    </subcellularLocation>
</comment>
<dbReference type="PIRSF" id="PIRSF006431">
    <property type="entry name" value="Pept_S33"/>
    <property type="match status" value="1"/>
</dbReference>
<evidence type="ECO:0000256" key="4">
    <source>
        <dbReference type="ARBA" id="ARBA00012568"/>
    </source>
</evidence>
<feature type="active site" description="Nucleophile" evidence="12">
    <location>
        <position position="146"/>
    </location>
</feature>
<dbReference type="AlphaFoldDB" id="A0A917KB62"/>
<keyword evidence="16" id="KW-1185">Reference proteome</keyword>
<dbReference type="GO" id="GO:0006508">
    <property type="term" value="P:proteolysis"/>
    <property type="evidence" value="ECO:0007669"/>
    <property type="project" value="UniProtKB-KW"/>
</dbReference>
<keyword evidence="8 11" id="KW-0645">Protease</keyword>
<keyword evidence="7 11" id="KW-0963">Cytoplasm</keyword>
<dbReference type="Gene3D" id="3.40.50.1820">
    <property type="entry name" value="alpha/beta hydrolase"/>
    <property type="match status" value="1"/>
</dbReference>
<sequence length="349" mass="39020">MPSRFRETIDSRWWRPFHNRCTIAVRLRLGHMVSMPRGDLFPDIAPYETGLLPLSGGHVMYWEQVGNPRGQPVLFLHGGPGAGAGAVHRRFFDPGHWRVIIFDQRGAGRSRPLGELRDNTTPHLVSDIEMLRRFLGIERWLLFGGSWGSTLALAYAQEHPERVVGCVLRGVFLGRQAEVEWFLHGLKRVFPDAWALFVEHLPEAERGDVLGNYLKRLCHPDPAVHLPAARAWSQYEGSCSTLLPSPDTVASFAQDRTALGLARIEAHYFAHDLFLPEEGLLGRIGRLTNIPAEIVQGRYDMVCPPETAFELAAAWPGARLTVVPDAGHSALEPGVRTALVGAVDRFRRR</sequence>
<dbReference type="InterPro" id="IPR005944">
    <property type="entry name" value="Pro_iminopeptidase"/>
</dbReference>
<gene>
    <name evidence="15" type="ORF">GCM10011320_10330</name>
</gene>
<evidence type="ECO:0000256" key="1">
    <source>
        <dbReference type="ARBA" id="ARBA00001585"/>
    </source>
</evidence>
<dbReference type="Pfam" id="PF00561">
    <property type="entry name" value="Abhydrolase_1"/>
    <property type="match status" value="1"/>
</dbReference>
<accession>A0A917KB62</accession>
<reference evidence="15" key="2">
    <citation type="submission" date="2020-09" db="EMBL/GenBank/DDBJ databases">
        <authorList>
            <person name="Sun Q."/>
            <person name="Zhou Y."/>
        </authorList>
    </citation>
    <scope>NUCLEOTIDE SEQUENCE</scope>
    <source>
        <strain evidence="15">CGMCC 1.3617</strain>
    </source>
</reference>
<dbReference type="PRINTS" id="PR00793">
    <property type="entry name" value="PROAMNOPTASE"/>
</dbReference>
<dbReference type="PRINTS" id="PR00111">
    <property type="entry name" value="ABHYDROLASE"/>
</dbReference>
<dbReference type="SUPFAM" id="SSF53474">
    <property type="entry name" value="alpha/beta-Hydrolases"/>
    <property type="match status" value="1"/>
</dbReference>
<comment type="similarity">
    <text evidence="3 11 13">Belongs to the peptidase S33 family.</text>
</comment>
<comment type="caution">
    <text evidence="15">The sequence shown here is derived from an EMBL/GenBank/DDBJ whole genome shotgun (WGS) entry which is preliminary data.</text>
</comment>
<dbReference type="PANTHER" id="PTHR43722:SF1">
    <property type="entry name" value="PROLINE IMINOPEPTIDASE"/>
    <property type="match status" value="1"/>
</dbReference>